<organism evidence="1 2">
    <name type="scientific">Sphagnum jensenii</name>
    <dbReference type="NCBI Taxonomy" id="128206"/>
    <lineage>
        <taxon>Eukaryota</taxon>
        <taxon>Viridiplantae</taxon>
        <taxon>Streptophyta</taxon>
        <taxon>Embryophyta</taxon>
        <taxon>Bryophyta</taxon>
        <taxon>Sphagnophytina</taxon>
        <taxon>Sphagnopsida</taxon>
        <taxon>Sphagnales</taxon>
        <taxon>Sphagnaceae</taxon>
        <taxon>Sphagnum</taxon>
    </lineage>
</organism>
<gene>
    <name evidence="1" type="ORF">CSSPJE1EN1_LOCUS15795</name>
</gene>
<evidence type="ECO:0000313" key="1">
    <source>
        <dbReference type="EMBL" id="CAK9270317.1"/>
    </source>
</evidence>
<protein>
    <submittedName>
        <fullName evidence="1">Uncharacterized protein</fullName>
    </submittedName>
</protein>
<keyword evidence="2" id="KW-1185">Reference proteome</keyword>
<dbReference type="Proteomes" id="UP001497444">
    <property type="component" value="Chromosome 3"/>
</dbReference>
<name>A0ABP0WV50_9BRYO</name>
<accession>A0ABP0WV50</accession>
<evidence type="ECO:0000313" key="2">
    <source>
        <dbReference type="Proteomes" id="UP001497444"/>
    </source>
</evidence>
<sequence>MADDGSSVADCWATGQVATELLGFPSLFEKTQAQLQILTSRVFPVLKQGSQMEASLDQVLCMLVHFHGRITVETEGSQAETGNMWWLVKGLMVKLSRKKRESS</sequence>
<dbReference type="EMBL" id="OZ020098">
    <property type="protein sequence ID" value="CAK9270317.1"/>
    <property type="molecule type" value="Genomic_DNA"/>
</dbReference>
<reference evidence="1" key="1">
    <citation type="submission" date="2024-02" db="EMBL/GenBank/DDBJ databases">
        <authorList>
            <consortium name="ELIXIR-Norway"/>
            <consortium name="Elixir Norway"/>
        </authorList>
    </citation>
    <scope>NUCLEOTIDE SEQUENCE</scope>
</reference>
<proteinExistence type="predicted"/>